<dbReference type="Proteomes" id="UP000033200">
    <property type="component" value="Chromosome"/>
</dbReference>
<dbReference type="PROSITE" id="PS01031">
    <property type="entry name" value="SHSP"/>
    <property type="match status" value="1"/>
</dbReference>
<dbReference type="KEGG" id="stax:MC45_02585"/>
<sequence length="170" mass="18841">MAIRDLIPWSRTDYRVPAPFAVEQDRRDPLLSLHREVNRLFDDVVRGFGVPAFAGTERALLSPRLELGQTDAEIRVIAELPGLDEKDVEIVAEDGVLTLLGEKKSEVEDKDGGYSEGSYGRFDRRIALPRTVETDKASARFRNGVLTVTLPRSAAAADTVRRILIHSDAA</sequence>
<evidence type="ECO:0000313" key="5">
    <source>
        <dbReference type="Proteomes" id="UP000033200"/>
    </source>
</evidence>
<evidence type="ECO:0000256" key="1">
    <source>
        <dbReference type="PROSITE-ProRule" id="PRU00285"/>
    </source>
</evidence>
<dbReference type="Pfam" id="PF00011">
    <property type="entry name" value="HSP20"/>
    <property type="match status" value="1"/>
</dbReference>
<dbReference type="CDD" id="cd06464">
    <property type="entry name" value="ACD_sHsps-like"/>
    <property type="match status" value="1"/>
</dbReference>
<proteinExistence type="inferred from homology"/>
<evidence type="ECO:0000313" key="4">
    <source>
        <dbReference type="EMBL" id="AIT05469.1"/>
    </source>
</evidence>
<dbReference type="AlphaFoldDB" id="A0A097ED15"/>
<keyword evidence="5" id="KW-1185">Reference proteome</keyword>
<dbReference type="Gene3D" id="2.60.40.790">
    <property type="match status" value="1"/>
</dbReference>
<dbReference type="InterPro" id="IPR002068">
    <property type="entry name" value="A-crystallin/Hsp20_dom"/>
</dbReference>
<dbReference type="STRING" id="1549858.MC45_02585"/>
<dbReference type="RefSeq" id="WP_038659136.1">
    <property type="nucleotide sequence ID" value="NZ_CP009571.1"/>
</dbReference>
<comment type="similarity">
    <text evidence="1 2">Belongs to the small heat shock protein (HSP20) family.</text>
</comment>
<gene>
    <name evidence="4" type="ORF">MC45_02585</name>
</gene>
<organism evidence="4 5">
    <name type="scientific">Sphingomonas taxi</name>
    <dbReference type="NCBI Taxonomy" id="1549858"/>
    <lineage>
        <taxon>Bacteria</taxon>
        <taxon>Pseudomonadati</taxon>
        <taxon>Pseudomonadota</taxon>
        <taxon>Alphaproteobacteria</taxon>
        <taxon>Sphingomonadales</taxon>
        <taxon>Sphingomonadaceae</taxon>
        <taxon>Sphingomonas</taxon>
    </lineage>
</organism>
<evidence type="ECO:0000259" key="3">
    <source>
        <dbReference type="PROSITE" id="PS01031"/>
    </source>
</evidence>
<protein>
    <submittedName>
        <fullName evidence="4">Heat-shock protein</fullName>
    </submittedName>
</protein>
<dbReference type="InterPro" id="IPR031107">
    <property type="entry name" value="Small_HSP"/>
</dbReference>
<dbReference type="HOGENOM" id="CLU_046737_12_0_5"/>
<feature type="domain" description="SHSP" evidence="3">
    <location>
        <begin position="56"/>
        <end position="168"/>
    </location>
</feature>
<dbReference type="SUPFAM" id="SSF49764">
    <property type="entry name" value="HSP20-like chaperones"/>
    <property type="match status" value="1"/>
</dbReference>
<name>A0A097ED15_9SPHN</name>
<dbReference type="eggNOG" id="COG0071">
    <property type="taxonomic scope" value="Bacteria"/>
</dbReference>
<evidence type="ECO:0000256" key="2">
    <source>
        <dbReference type="RuleBase" id="RU003616"/>
    </source>
</evidence>
<dbReference type="PANTHER" id="PTHR11527">
    <property type="entry name" value="HEAT-SHOCK PROTEIN 20 FAMILY MEMBER"/>
    <property type="match status" value="1"/>
</dbReference>
<reference evidence="4 5" key="1">
    <citation type="submission" date="2014-09" db="EMBL/GenBank/DDBJ databases">
        <title>Using Illumina technology Improving SMRT sequencing Genome Assembly by RASTools.</title>
        <authorList>
            <person name="Zhou Y."/>
            <person name="Ma T."/>
            <person name="Liu T."/>
        </authorList>
    </citation>
    <scope>NUCLEOTIDE SEQUENCE [LARGE SCALE GENOMIC DNA]</scope>
    <source>
        <strain evidence="4 5">ATCC 55669</strain>
    </source>
</reference>
<dbReference type="EMBL" id="CP009571">
    <property type="protein sequence ID" value="AIT05469.1"/>
    <property type="molecule type" value="Genomic_DNA"/>
</dbReference>
<accession>A0A097ED15</accession>
<dbReference type="InterPro" id="IPR008978">
    <property type="entry name" value="HSP20-like_chaperone"/>
</dbReference>